<keyword evidence="1" id="KW-0479">Metal-binding</keyword>
<evidence type="ECO:0000313" key="10">
    <source>
        <dbReference type="Proteomes" id="UP000236621"/>
    </source>
</evidence>
<dbReference type="Pfam" id="PF00172">
    <property type="entry name" value="Zn_clus"/>
    <property type="match status" value="1"/>
</dbReference>
<feature type="domain" description="Zn(2)-C6 fungal-type" evidence="8">
    <location>
        <begin position="43"/>
        <end position="73"/>
    </location>
</feature>
<dbReference type="STRING" id="45235.A0A2K3QG67"/>
<dbReference type="InterPro" id="IPR036864">
    <property type="entry name" value="Zn2-C6_fun-type_DNA-bd_sf"/>
</dbReference>
<proteinExistence type="predicted"/>
<dbReference type="Proteomes" id="UP000236621">
    <property type="component" value="Unassembled WGS sequence"/>
</dbReference>
<evidence type="ECO:0000256" key="3">
    <source>
        <dbReference type="ARBA" id="ARBA00023015"/>
    </source>
</evidence>
<feature type="compositionally biased region" description="Low complexity" evidence="7">
    <location>
        <begin position="340"/>
        <end position="356"/>
    </location>
</feature>
<organism evidence="9 10">
    <name type="scientific">Tolypocladium capitatum</name>
    <dbReference type="NCBI Taxonomy" id="45235"/>
    <lineage>
        <taxon>Eukaryota</taxon>
        <taxon>Fungi</taxon>
        <taxon>Dikarya</taxon>
        <taxon>Ascomycota</taxon>
        <taxon>Pezizomycotina</taxon>
        <taxon>Sordariomycetes</taxon>
        <taxon>Hypocreomycetidae</taxon>
        <taxon>Hypocreales</taxon>
        <taxon>Ophiocordycipitaceae</taxon>
        <taxon>Tolypocladium</taxon>
    </lineage>
</organism>
<dbReference type="SMART" id="SM00066">
    <property type="entry name" value="GAL4"/>
    <property type="match status" value="1"/>
</dbReference>
<sequence>MATTSVAPTASASASAAGGAKDGAGSAQQVKRSRRNNPKVKTGCSSCKRRRIKCDEKRPACAQCLRHSNVCSYPPRGRIDRSISNIRIAPKPLAVVQPRPAPVIAPRGFLRGPTVLPSRRAELHPDPDLSSPTLYRLSNGLAFRNLEGLYFDLFRAQTASELSGYFNSTFWTQRVLQECHSENAIRHAVIALGALYKTLKDSSQPLPATDAGRISRMNSVMSHWQAAFKQYSEACNAMLLLTGESLRSHKTRLMVSVLLACFDSFIGDHKQAIIQIQTGLGLLERLSAHDQSPSQGGYVEEDLVIMFTRLAIQAKSYDMAFHFPQPYVIRLSSQGQRANGTPTSETSSPGSSPEISLPSRFGSLLEARLASDKLCEKLLRFIERLQTGRNDPSKLLPPSWKKYGLSFKDQLDAWTDAFELIFRSRLDPDIGYLEKSGISALKMCQINYNILFMMMFCHTEVQFDAFLPHFKDIVDLGWEVVMADERRAAAERCPNLTMCQHQHGVPKETFTAGTALTHHIQPSFTADLGIVPPLFVVATKCREPRVRRRAIQLLRSSARREGMWDSGLAANIGQWIMQVEEFDEQAPPGAIRTKPIPEEKRVMVKAIDFDLRARFADVRVGTRAVQDGSPDDRFRQTRITW</sequence>
<keyword evidence="5" id="KW-0804">Transcription</keyword>
<dbReference type="SUPFAM" id="SSF57701">
    <property type="entry name" value="Zn2/Cys6 DNA-binding domain"/>
    <property type="match status" value="1"/>
</dbReference>
<keyword evidence="4" id="KW-0238">DNA-binding</keyword>
<dbReference type="Gene3D" id="4.10.240.10">
    <property type="entry name" value="Zn(2)-C6 fungal-type DNA-binding domain"/>
    <property type="match status" value="1"/>
</dbReference>
<comment type="caution">
    <text evidence="9">The sequence shown here is derived from an EMBL/GenBank/DDBJ whole genome shotgun (WGS) entry which is preliminary data.</text>
</comment>
<feature type="region of interest" description="Disordered" evidence="7">
    <location>
        <begin position="1"/>
        <end position="43"/>
    </location>
</feature>
<keyword evidence="6" id="KW-0539">Nucleus</keyword>
<name>A0A2K3QG67_9HYPO</name>
<keyword evidence="10" id="KW-1185">Reference proteome</keyword>
<evidence type="ECO:0000256" key="5">
    <source>
        <dbReference type="ARBA" id="ARBA00023163"/>
    </source>
</evidence>
<evidence type="ECO:0000256" key="2">
    <source>
        <dbReference type="ARBA" id="ARBA00022833"/>
    </source>
</evidence>
<dbReference type="PROSITE" id="PS00463">
    <property type="entry name" value="ZN2_CY6_FUNGAL_1"/>
    <property type="match status" value="1"/>
</dbReference>
<dbReference type="PANTHER" id="PTHR36206:SF4">
    <property type="entry name" value="HYPOTHETICAL CONSERVED PROTEIN (EUROFUNG)-RELATED"/>
    <property type="match status" value="1"/>
</dbReference>
<evidence type="ECO:0000256" key="6">
    <source>
        <dbReference type="ARBA" id="ARBA00023242"/>
    </source>
</evidence>
<reference evidence="9 10" key="1">
    <citation type="submission" date="2017-08" db="EMBL/GenBank/DDBJ databases">
        <title>Harnessing the power of phylogenomics to disentangle the directionality and signatures of interkingdom host jumping in the parasitic fungal genus Tolypocladium.</title>
        <authorList>
            <person name="Quandt C.A."/>
            <person name="Patterson W."/>
            <person name="Spatafora J.W."/>
        </authorList>
    </citation>
    <scope>NUCLEOTIDE SEQUENCE [LARGE SCALE GENOMIC DNA]</scope>
    <source>
        <strain evidence="9 10">CBS 113982</strain>
    </source>
</reference>
<dbReference type="PANTHER" id="PTHR36206">
    <property type="entry name" value="ASPERCRYPTIN BIOSYNTHESIS CLUSTER-SPECIFIC TRANSCRIPTION REGULATOR ATNN-RELATED"/>
    <property type="match status" value="1"/>
</dbReference>
<keyword evidence="3" id="KW-0805">Transcription regulation</keyword>
<dbReference type="CDD" id="cd00067">
    <property type="entry name" value="GAL4"/>
    <property type="match status" value="1"/>
</dbReference>
<dbReference type="InterPro" id="IPR052360">
    <property type="entry name" value="Transcr_Regulatory_Proteins"/>
</dbReference>
<dbReference type="AlphaFoldDB" id="A0A2K3QG67"/>
<dbReference type="GO" id="GO:0008270">
    <property type="term" value="F:zinc ion binding"/>
    <property type="evidence" value="ECO:0007669"/>
    <property type="project" value="InterPro"/>
</dbReference>
<evidence type="ECO:0000313" key="9">
    <source>
        <dbReference type="EMBL" id="PNY26546.1"/>
    </source>
</evidence>
<dbReference type="GO" id="GO:0003677">
    <property type="term" value="F:DNA binding"/>
    <property type="evidence" value="ECO:0007669"/>
    <property type="project" value="UniProtKB-KW"/>
</dbReference>
<evidence type="ECO:0000256" key="7">
    <source>
        <dbReference type="SAM" id="MobiDB-lite"/>
    </source>
</evidence>
<evidence type="ECO:0000256" key="4">
    <source>
        <dbReference type="ARBA" id="ARBA00023125"/>
    </source>
</evidence>
<gene>
    <name evidence="9" type="ORF">TCAP_03525</name>
</gene>
<dbReference type="GO" id="GO:0000981">
    <property type="term" value="F:DNA-binding transcription factor activity, RNA polymerase II-specific"/>
    <property type="evidence" value="ECO:0007669"/>
    <property type="project" value="InterPro"/>
</dbReference>
<accession>A0A2K3QG67</accession>
<protein>
    <submittedName>
        <fullName evidence="9">Sterol regulatory element-binding protein ECM22</fullName>
    </submittedName>
</protein>
<evidence type="ECO:0000256" key="1">
    <source>
        <dbReference type="ARBA" id="ARBA00022723"/>
    </source>
</evidence>
<feature type="region of interest" description="Disordered" evidence="7">
    <location>
        <begin position="334"/>
        <end position="356"/>
    </location>
</feature>
<keyword evidence="2" id="KW-0862">Zinc</keyword>
<evidence type="ECO:0000259" key="8">
    <source>
        <dbReference type="PROSITE" id="PS50048"/>
    </source>
</evidence>
<dbReference type="InterPro" id="IPR001138">
    <property type="entry name" value="Zn2Cys6_DnaBD"/>
</dbReference>
<dbReference type="EMBL" id="NRSZ01000535">
    <property type="protein sequence ID" value="PNY26546.1"/>
    <property type="molecule type" value="Genomic_DNA"/>
</dbReference>
<feature type="compositionally biased region" description="Low complexity" evidence="7">
    <location>
        <begin position="1"/>
        <end position="27"/>
    </location>
</feature>
<dbReference type="OrthoDB" id="39175at2759"/>
<dbReference type="PROSITE" id="PS50048">
    <property type="entry name" value="ZN2_CY6_FUNGAL_2"/>
    <property type="match status" value="1"/>
</dbReference>